<keyword evidence="2" id="KW-1185">Reference proteome</keyword>
<evidence type="ECO:0000313" key="1">
    <source>
        <dbReference type="EMBL" id="OXA38775.1"/>
    </source>
</evidence>
<dbReference type="EMBL" id="LNIX01000043">
    <property type="protein sequence ID" value="OXA38775.1"/>
    <property type="molecule type" value="Genomic_DNA"/>
</dbReference>
<proteinExistence type="predicted"/>
<reference evidence="1 2" key="1">
    <citation type="submission" date="2015-12" db="EMBL/GenBank/DDBJ databases">
        <title>The genome of Folsomia candida.</title>
        <authorList>
            <person name="Faddeeva A."/>
            <person name="Derks M.F."/>
            <person name="Anvar Y."/>
            <person name="Smit S."/>
            <person name="Van Straalen N."/>
            <person name="Roelofs D."/>
        </authorList>
    </citation>
    <scope>NUCLEOTIDE SEQUENCE [LARGE SCALE GENOMIC DNA]</scope>
    <source>
        <strain evidence="1 2">VU population</strain>
        <tissue evidence="1">Whole body</tissue>
    </source>
</reference>
<organism evidence="1 2">
    <name type="scientific">Folsomia candida</name>
    <name type="common">Springtail</name>
    <dbReference type="NCBI Taxonomy" id="158441"/>
    <lineage>
        <taxon>Eukaryota</taxon>
        <taxon>Metazoa</taxon>
        <taxon>Ecdysozoa</taxon>
        <taxon>Arthropoda</taxon>
        <taxon>Hexapoda</taxon>
        <taxon>Collembola</taxon>
        <taxon>Entomobryomorpha</taxon>
        <taxon>Isotomoidea</taxon>
        <taxon>Isotomidae</taxon>
        <taxon>Proisotominae</taxon>
        <taxon>Folsomia</taxon>
    </lineage>
</organism>
<evidence type="ECO:0000313" key="2">
    <source>
        <dbReference type="Proteomes" id="UP000198287"/>
    </source>
</evidence>
<name>A0A226CZN5_FOLCA</name>
<dbReference type="Proteomes" id="UP000198287">
    <property type="component" value="Unassembled WGS sequence"/>
</dbReference>
<gene>
    <name evidence="1" type="ORF">Fcan01_26458</name>
</gene>
<sequence>MEPCFTLFIVSNLPDPKIFLENLYNIIQPSYLTYRPETSYILIDPWTNPINRFLLLKSFPFSHDYQASWFLWRVRSSKKYLLCLFCEETFIPVQHFGRDDVNFGQLWGTSDSTIFIFDAAHKQDHGIDRMPCPTSPWLLGKKKTKFRQLKCTRGLILFQTVAHHLNLSHHLRYQSSSKSPPSGTRLLGEVTFNTIIHPSEGVDMLVPLGVFVTIKGLDMFYCQLRYHKENDVSYFGIWASAFPPKIWICLLTVMTVTAIVLSLDLNGFHVGESFTKFFKFARELLRQPAPSGGDHYIILLTSAALIILLMSYENSITSKIIAPVRIPPAESILHLIKAGYRINYPYFAGVYSQGLKPTEYLAVFLKIFGRDFEAMKITKETYNFKELFDFQSFDAIGNSQKLYLRSIHTLKFVVIDKTATGAIASTIQTFLPMCDCYTIQTLLKMHRFDLCRMPGQEVVAKLTRKLQETGIQAFWRGMEDQLVFRFLKRQKIFAEALGNLILIKHLYKINYLCLMILLGGGVVWLEYAPVRQPPVESIIDLLIAGYRIKYPYFAGDFTQELKSTEYLTEFLKMFGRDFDAMKIRKETYDFKKLFDFQSFGETEDSEKTLMRMHWFDLYMMPGQGAVTTLTKRLWETGIQAFWDGMDDVSLYATRENYGGSGGEFYSNEELEFVED</sequence>
<protein>
    <submittedName>
        <fullName evidence="1">Uncharacterized protein</fullName>
    </submittedName>
</protein>
<comment type="caution">
    <text evidence="1">The sequence shown here is derived from an EMBL/GenBank/DDBJ whole genome shotgun (WGS) entry which is preliminary data.</text>
</comment>
<accession>A0A226CZN5</accession>
<dbReference type="AlphaFoldDB" id="A0A226CZN5"/>